<gene>
    <name evidence="5" type="ORF">SCAR479_02793</name>
</gene>
<evidence type="ECO:0000256" key="2">
    <source>
        <dbReference type="ARBA" id="ARBA00023002"/>
    </source>
</evidence>
<dbReference type="InterPro" id="IPR002347">
    <property type="entry name" value="SDR_fam"/>
</dbReference>
<dbReference type="SUPFAM" id="SSF51735">
    <property type="entry name" value="NAD(P)-binding Rossmann-fold domains"/>
    <property type="match status" value="1"/>
</dbReference>
<organism evidence="5 6">
    <name type="scientific">Seiridium cardinale</name>
    <dbReference type="NCBI Taxonomy" id="138064"/>
    <lineage>
        <taxon>Eukaryota</taxon>
        <taxon>Fungi</taxon>
        <taxon>Dikarya</taxon>
        <taxon>Ascomycota</taxon>
        <taxon>Pezizomycotina</taxon>
        <taxon>Sordariomycetes</taxon>
        <taxon>Xylariomycetidae</taxon>
        <taxon>Amphisphaeriales</taxon>
        <taxon>Sporocadaceae</taxon>
        <taxon>Seiridium</taxon>
    </lineage>
</organism>
<dbReference type="SMART" id="SM00822">
    <property type="entry name" value="PKS_KR"/>
    <property type="match status" value="1"/>
</dbReference>
<evidence type="ECO:0000256" key="3">
    <source>
        <dbReference type="RuleBase" id="RU000363"/>
    </source>
</evidence>
<keyword evidence="2" id="KW-0560">Oxidoreductase</keyword>
<dbReference type="PRINTS" id="PR00081">
    <property type="entry name" value="GDHRDH"/>
</dbReference>
<evidence type="ECO:0000256" key="1">
    <source>
        <dbReference type="ARBA" id="ARBA00006484"/>
    </source>
</evidence>
<dbReference type="PANTHER" id="PTHR42901">
    <property type="entry name" value="ALCOHOL DEHYDROGENASE"/>
    <property type="match status" value="1"/>
</dbReference>
<dbReference type="Gene3D" id="3.40.50.720">
    <property type="entry name" value="NAD(P)-binding Rossmann-like Domain"/>
    <property type="match status" value="1"/>
</dbReference>
<dbReference type="Proteomes" id="UP001465668">
    <property type="component" value="Unassembled WGS sequence"/>
</dbReference>
<dbReference type="CDD" id="cd05233">
    <property type="entry name" value="SDR_c"/>
    <property type="match status" value="1"/>
</dbReference>
<accession>A0ABR2Y247</accession>
<keyword evidence="6" id="KW-1185">Reference proteome</keyword>
<protein>
    <submittedName>
        <fullName evidence="5">Oxidoreductase</fullName>
    </submittedName>
</protein>
<dbReference type="PANTHER" id="PTHR42901:SF1">
    <property type="entry name" value="ALCOHOL DEHYDROGENASE"/>
    <property type="match status" value="1"/>
</dbReference>
<comment type="caution">
    <text evidence="5">The sequence shown here is derived from an EMBL/GenBank/DDBJ whole genome shotgun (WGS) entry which is preliminary data.</text>
</comment>
<sequence>MTAPFPSPTSKWHANIYESISPTRPELSAKGKTVVVTGGGTGIGAKTALYFAEAGASRIALLGRRKQPLLDTKASIELKFAAVEVFVASTDIANKSEVDSAFAEFAGDGKIDVLVSNAAIAGPREPARDVDPEEFLEATQKNLGGALLVAQAFLRYASSNAVAINISSSLAHVPFGPGFTSYSVSKFAIVKFWDSLALGNPELSVFHVHPGVVDTAMNKESGGVAAIGSSDDVSLPAGFNVWLASPEARFLKGKFLWVNWDVDELKARAEEIENSAQLEIQLVGWPFERPGWKFQAQSTDSESVWSK</sequence>
<dbReference type="EMBL" id="JARVKM010000007">
    <property type="protein sequence ID" value="KAK9780156.1"/>
    <property type="molecule type" value="Genomic_DNA"/>
</dbReference>
<dbReference type="PRINTS" id="PR00080">
    <property type="entry name" value="SDRFAMILY"/>
</dbReference>
<evidence type="ECO:0000259" key="4">
    <source>
        <dbReference type="SMART" id="SM00822"/>
    </source>
</evidence>
<name>A0ABR2Y247_9PEZI</name>
<proteinExistence type="inferred from homology"/>
<reference evidence="5 6" key="1">
    <citation type="submission" date="2024-02" db="EMBL/GenBank/DDBJ databases">
        <title>First draft genome assembly of two strains of Seiridium cardinale.</title>
        <authorList>
            <person name="Emiliani G."/>
            <person name="Scali E."/>
        </authorList>
    </citation>
    <scope>NUCLEOTIDE SEQUENCE [LARGE SCALE GENOMIC DNA]</scope>
    <source>
        <strain evidence="5 6">BM-138-000479</strain>
    </source>
</reference>
<comment type="similarity">
    <text evidence="1 3">Belongs to the short-chain dehydrogenases/reductases (SDR) family.</text>
</comment>
<dbReference type="InterPro" id="IPR036291">
    <property type="entry name" value="NAD(P)-bd_dom_sf"/>
</dbReference>
<evidence type="ECO:0000313" key="6">
    <source>
        <dbReference type="Proteomes" id="UP001465668"/>
    </source>
</evidence>
<dbReference type="InterPro" id="IPR057326">
    <property type="entry name" value="KR_dom"/>
</dbReference>
<dbReference type="Pfam" id="PF00106">
    <property type="entry name" value="adh_short"/>
    <property type="match status" value="1"/>
</dbReference>
<feature type="domain" description="Ketoreductase" evidence="4">
    <location>
        <begin position="32"/>
        <end position="239"/>
    </location>
</feature>
<evidence type="ECO:0000313" key="5">
    <source>
        <dbReference type="EMBL" id="KAK9780156.1"/>
    </source>
</evidence>